<feature type="signal peptide" evidence="1">
    <location>
        <begin position="1"/>
        <end position="25"/>
    </location>
</feature>
<dbReference type="EMBL" id="JADBJN010000002">
    <property type="protein sequence ID" value="KAG5678457.1"/>
    <property type="molecule type" value="Genomic_DNA"/>
</dbReference>
<dbReference type="InterPro" id="IPR058250">
    <property type="entry name" value="CCC"/>
</dbReference>
<proteinExistence type="predicted"/>
<evidence type="ECO:0000259" key="2">
    <source>
        <dbReference type="Pfam" id="PF26644"/>
    </source>
</evidence>
<dbReference type="OrthoDB" id="6610578at2759"/>
<organism evidence="3 4">
    <name type="scientific">Polypedilum vanderplanki</name>
    <name type="common">Sleeping chironomid midge</name>
    <dbReference type="NCBI Taxonomy" id="319348"/>
    <lineage>
        <taxon>Eukaryota</taxon>
        <taxon>Metazoa</taxon>
        <taxon>Ecdysozoa</taxon>
        <taxon>Arthropoda</taxon>
        <taxon>Hexapoda</taxon>
        <taxon>Insecta</taxon>
        <taxon>Pterygota</taxon>
        <taxon>Neoptera</taxon>
        <taxon>Endopterygota</taxon>
        <taxon>Diptera</taxon>
        <taxon>Nematocera</taxon>
        <taxon>Chironomoidea</taxon>
        <taxon>Chironomidae</taxon>
        <taxon>Chironominae</taxon>
        <taxon>Polypedilum</taxon>
        <taxon>Polypedilum</taxon>
    </lineage>
</organism>
<evidence type="ECO:0000313" key="4">
    <source>
        <dbReference type="Proteomes" id="UP001107558"/>
    </source>
</evidence>
<feature type="domain" description="CCC" evidence="2">
    <location>
        <begin position="44"/>
        <end position="145"/>
    </location>
</feature>
<dbReference type="Pfam" id="PF26644">
    <property type="entry name" value="CCC"/>
    <property type="match status" value="1"/>
</dbReference>
<gene>
    <name evidence="3" type="ORF">PVAND_008129</name>
</gene>
<reference evidence="3" key="1">
    <citation type="submission" date="2021-03" db="EMBL/GenBank/DDBJ databases">
        <title>Chromosome level genome of the anhydrobiotic midge Polypedilum vanderplanki.</title>
        <authorList>
            <person name="Yoshida Y."/>
            <person name="Kikawada T."/>
            <person name="Gusev O."/>
        </authorList>
    </citation>
    <scope>NUCLEOTIDE SEQUENCE</scope>
    <source>
        <strain evidence="3">NIAS01</strain>
        <tissue evidence="3">Whole body or cell culture</tissue>
    </source>
</reference>
<keyword evidence="4" id="KW-1185">Reference proteome</keyword>
<dbReference type="Proteomes" id="UP001107558">
    <property type="component" value="Chromosome 2"/>
</dbReference>
<dbReference type="AlphaFoldDB" id="A0A9J6C8R5"/>
<keyword evidence="1" id="KW-0732">Signal</keyword>
<accession>A0A9J6C8R5</accession>
<feature type="chain" id="PRO_5039919947" description="CCC domain-containing protein" evidence="1">
    <location>
        <begin position="26"/>
        <end position="173"/>
    </location>
</feature>
<comment type="caution">
    <text evidence="3">The sequence shown here is derived from an EMBL/GenBank/DDBJ whole genome shotgun (WGS) entry which is preliminary data.</text>
</comment>
<protein>
    <recommendedName>
        <fullName evidence="2">CCC domain-containing protein</fullName>
    </recommendedName>
</protein>
<sequence length="173" mass="19972">MQIVVSLIMLLTCDLSLKSALSASAIDTQSDKKSPTTTITEYFKDHEVSDKMARESLRAMKDDEFETPPYCKKCTEEQQRYCHSDKLLKDHCCCNQSHRKEQLYFIPHECYINYDRCYPSLGSCLEVMHIRSCCCDAQLKKHWKSILGTGSKIRSSKFLLWTLPLALLLIAVY</sequence>
<evidence type="ECO:0000256" key="1">
    <source>
        <dbReference type="SAM" id="SignalP"/>
    </source>
</evidence>
<evidence type="ECO:0000313" key="3">
    <source>
        <dbReference type="EMBL" id="KAG5678457.1"/>
    </source>
</evidence>
<name>A0A9J6C8R5_POLVA</name>